<dbReference type="AlphaFoldDB" id="A0A1I4M096"/>
<dbReference type="STRING" id="254406.SAMN04488042_102311"/>
<dbReference type="RefSeq" id="WP_093093235.1">
    <property type="nucleotide sequence ID" value="NZ_FOTQ01000002.1"/>
</dbReference>
<name>A0A1I4M096_9RHOB</name>
<sequence>MMSLVGKIARRFKKDETGHVTVEFAVMVPVFLVLLLSSVEAGMLNLRNSFLERALDVVVRDIRLGTGYEPTHDEIRDRICEEAHFIPNCTSNLMLEMIQLNPRAWTGVPPGATCTNRAEEVQPVTEFHAGESNELMILRACAKTEPLFPTTGLGYHLVKDSAGDVSMIAISAFVQEPK</sequence>
<feature type="transmembrane region" description="Helical" evidence="1">
    <location>
        <begin position="20"/>
        <end position="39"/>
    </location>
</feature>
<keyword evidence="1" id="KW-0472">Membrane</keyword>
<reference evidence="3 4" key="1">
    <citation type="submission" date="2016-10" db="EMBL/GenBank/DDBJ databases">
        <authorList>
            <person name="de Groot N.N."/>
        </authorList>
    </citation>
    <scope>NUCLEOTIDE SEQUENCE [LARGE SCALE GENOMIC DNA]</scope>
    <source>
        <strain evidence="3 4">DSM 15283</strain>
    </source>
</reference>
<dbReference type="EMBL" id="FOTQ01000002">
    <property type="protein sequence ID" value="SFL96456.1"/>
    <property type="molecule type" value="Genomic_DNA"/>
</dbReference>
<keyword evidence="4" id="KW-1185">Reference proteome</keyword>
<dbReference type="InterPro" id="IPR012495">
    <property type="entry name" value="TadE-like_dom"/>
</dbReference>
<gene>
    <name evidence="3" type="ORF">SAMN04488042_102311</name>
</gene>
<evidence type="ECO:0000259" key="2">
    <source>
        <dbReference type="Pfam" id="PF07811"/>
    </source>
</evidence>
<dbReference type="Pfam" id="PF07811">
    <property type="entry name" value="TadE"/>
    <property type="match status" value="1"/>
</dbReference>
<evidence type="ECO:0000313" key="4">
    <source>
        <dbReference type="Proteomes" id="UP000199144"/>
    </source>
</evidence>
<proteinExistence type="predicted"/>
<dbReference type="OrthoDB" id="7907064at2"/>
<protein>
    <submittedName>
        <fullName evidence="3">TadE-like protein</fullName>
    </submittedName>
</protein>
<keyword evidence="1" id="KW-1133">Transmembrane helix</keyword>
<organism evidence="3 4">
    <name type="scientific">Shimia aestuarii</name>
    <dbReference type="NCBI Taxonomy" id="254406"/>
    <lineage>
        <taxon>Bacteria</taxon>
        <taxon>Pseudomonadati</taxon>
        <taxon>Pseudomonadota</taxon>
        <taxon>Alphaproteobacteria</taxon>
        <taxon>Rhodobacterales</taxon>
        <taxon>Roseobacteraceae</taxon>
    </lineage>
</organism>
<evidence type="ECO:0000313" key="3">
    <source>
        <dbReference type="EMBL" id="SFL96456.1"/>
    </source>
</evidence>
<evidence type="ECO:0000256" key="1">
    <source>
        <dbReference type="SAM" id="Phobius"/>
    </source>
</evidence>
<keyword evidence="1" id="KW-0812">Transmembrane</keyword>
<dbReference type="Proteomes" id="UP000199144">
    <property type="component" value="Unassembled WGS sequence"/>
</dbReference>
<accession>A0A1I4M096</accession>
<feature type="domain" description="TadE-like" evidence="2">
    <location>
        <begin position="20"/>
        <end position="59"/>
    </location>
</feature>